<feature type="compositionally biased region" description="Basic residues" evidence="2">
    <location>
        <begin position="722"/>
        <end position="740"/>
    </location>
</feature>
<keyword evidence="1" id="KW-0862">Zinc</keyword>
<evidence type="ECO:0000259" key="3">
    <source>
        <dbReference type="PROSITE" id="PS50966"/>
    </source>
</evidence>
<dbReference type="InterPro" id="IPR007527">
    <property type="entry name" value="Znf_SWIM"/>
</dbReference>
<dbReference type="PANTHER" id="PTHR47718">
    <property type="entry name" value="OS01G0519700 PROTEIN"/>
    <property type="match status" value="1"/>
</dbReference>
<keyword evidence="5" id="KW-1185">Reference proteome</keyword>
<feature type="region of interest" description="Disordered" evidence="2">
    <location>
        <begin position="715"/>
        <end position="752"/>
    </location>
</feature>
<evidence type="ECO:0000313" key="5">
    <source>
        <dbReference type="Proteomes" id="UP001443914"/>
    </source>
</evidence>
<dbReference type="GO" id="GO:0008270">
    <property type="term" value="F:zinc ion binding"/>
    <property type="evidence" value="ECO:0007669"/>
    <property type="project" value="UniProtKB-KW"/>
</dbReference>
<sequence>MDIELNDHGFEQSKGDDNDVVDVSVQNQDSVQGERNGDVADIITKENTKYSINDDIEITGSLVGMKAKEWKHLLIVYRRHAQAMGFSARIGTCRRKNGVESPEYERYFVCSCQGEHGNGKPRDTVAAPKAKKNNTKKVNITRCECRASIRTQINSEGLWEVLDHKIDHNHPLTPTQWQHHHRSERKITREEGEIIEIMTEAMVPHSVQYRVAAATSGGEEFVGHTKRDHINFVNRLKMHAIEGGDASTLVNLLNKRQTEEPGFFYRVQFGEEGRLCHLFWRDSMMKEDYLLYHDVVIFDTTYRTNRYNLICGAFVGINNHWSNVMFGCAFLSDEKTKSFEWLFNAFNESMSEDVIPLSIFTDQDLAMANAIEKVYPISKHRLCQWHIHQNAVSHFGSLKHDRTFQNAFNKCLNGCYSEEEFQDTWARMIEEYGLQNNLWFQRLYGLKEKWCTAFNKDIFSAGILSSQRSESTNHAMGFQASKTTSLTDFFHIFEATVKRWRTEEERNEFNCIRSRLTSVYPVVDLLDHAAQVYTLALFRVFKKEFGMAIGTRVVECASDESLSFYIVHSSGSFENAHQVTFDRANLTIECTCRKFSEMGMLCYHSIRILHLRSITEIPDRYILKRWTKFAKKDVWDRLLPNDRRRVGINDAINWRRESLTNFNNLITKCQNVAEARTILDQAFTKANDAVQAFFNTTVDVECPTSFETPTTSIILDPQHSTTKGRSRRKKSGITKRKTRGTKQSQTEAASYTPIPRLF</sequence>
<dbReference type="Proteomes" id="UP001443914">
    <property type="component" value="Unassembled WGS sequence"/>
</dbReference>
<organism evidence="4 5">
    <name type="scientific">Saponaria officinalis</name>
    <name type="common">Common soapwort</name>
    <name type="synonym">Lychnis saponaria</name>
    <dbReference type="NCBI Taxonomy" id="3572"/>
    <lineage>
        <taxon>Eukaryota</taxon>
        <taxon>Viridiplantae</taxon>
        <taxon>Streptophyta</taxon>
        <taxon>Embryophyta</taxon>
        <taxon>Tracheophyta</taxon>
        <taxon>Spermatophyta</taxon>
        <taxon>Magnoliopsida</taxon>
        <taxon>eudicotyledons</taxon>
        <taxon>Gunneridae</taxon>
        <taxon>Pentapetalae</taxon>
        <taxon>Caryophyllales</taxon>
        <taxon>Caryophyllaceae</taxon>
        <taxon>Caryophylleae</taxon>
        <taxon>Saponaria</taxon>
    </lineage>
</organism>
<dbReference type="InterPro" id="IPR004330">
    <property type="entry name" value="FAR1_DNA_bnd_dom"/>
</dbReference>
<comment type="caution">
    <text evidence="4">The sequence shown here is derived from an EMBL/GenBank/DDBJ whole genome shotgun (WGS) entry which is preliminary data.</text>
</comment>
<dbReference type="Pfam" id="PF03101">
    <property type="entry name" value="FAR1"/>
    <property type="match status" value="1"/>
</dbReference>
<proteinExistence type="predicted"/>
<dbReference type="InterPro" id="IPR018289">
    <property type="entry name" value="MULE_transposase_dom"/>
</dbReference>
<accession>A0AAW1H8X7</accession>
<keyword evidence="1" id="KW-0479">Metal-binding</keyword>
<reference evidence="4" key="1">
    <citation type="submission" date="2024-03" db="EMBL/GenBank/DDBJ databases">
        <title>WGS assembly of Saponaria officinalis var. Norfolk2.</title>
        <authorList>
            <person name="Jenkins J."/>
            <person name="Shu S."/>
            <person name="Grimwood J."/>
            <person name="Barry K."/>
            <person name="Goodstein D."/>
            <person name="Schmutz J."/>
            <person name="Leebens-Mack J."/>
            <person name="Osbourn A."/>
        </authorList>
    </citation>
    <scope>NUCLEOTIDE SEQUENCE [LARGE SCALE GENOMIC DNA]</scope>
    <source>
        <strain evidence="4">JIC</strain>
    </source>
</reference>
<dbReference type="Pfam" id="PF10551">
    <property type="entry name" value="MULE"/>
    <property type="match status" value="1"/>
</dbReference>
<dbReference type="EMBL" id="JBDFQZ010000012">
    <property type="protein sequence ID" value="KAK9672462.1"/>
    <property type="molecule type" value="Genomic_DNA"/>
</dbReference>
<gene>
    <name evidence="4" type="ORF">RND81_12G102400</name>
</gene>
<feature type="compositionally biased region" description="Basic and acidic residues" evidence="2">
    <location>
        <begin position="1"/>
        <end position="17"/>
    </location>
</feature>
<feature type="region of interest" description="Disordered" evidence="2">
    <location>
        <begin position="1"/>
        <end position="20"/>
    </location>
</feature>
<name>A0AAW1H8X7_SAPOF</name>
<feature type="domain" description="SWIM-type" evidence="3">
    <location>
        <begin position="577"/>
        <end position="613"/>
    </location>
</feature>
<protein>
    <recommendedName>
        <fullName evidence="3">SWIM-type domain-containing protein</fullName>
    </recommendedName>
</protein>
<evidence type="ECO:0000256" key="2">
    <source>
        <dbReference type="SAM" id="MobiDB-lite"/>
    </source>
</evidence>
<keyword evidence="1" id="KW-0863">Zinc-finger</keyword>
<dbReference type="AlphaFoldDB" id="A0AAW1H8X7"/>
<dbReference type="PANTHER" id="PTHR47718:SF17">
    <property type="entry name" value="PROTEIN FAR1-RELATED SEQUENCE 5-LIKE"/>
    <property type="match status" value="1"/>
</dbReference>
<evidence type="ECO:0000313" key="4">
    <source>
        <dbReference type="EMBL" id="KAK9672462.1"/>
    </source>
</evidence>
<evidence type="ECO:0000256" key="1">
    <source>
        <dbReference type="PROSITE-ProRule" id="PRU00325"/>
    </source>
</evidence>
<dbReference type="PROSITE" id="PS50966">
    <property type="entry name" value="ZF_SWIM"/>
    <property type="match status" value="1"/>
</dbReference>